<name>A0A480AUJ8_9BURK</name>
<evidence type="ECO:0000256" key="1">
    <source>
        <dbReference type="SAM" id="SignalP"/>
    </source>
</evidence>
<evidence type="ECO:0000313" key="3">
    <source>
        <dbReference type="EMBL" id="GCL65101.1"/>
    </source>
</evidence>
<sequence>MTVRSTLIAATLAWAFVLIPSEAVAFNCTATEGEECIFNRGPLVVVFEAGQYSFDGDSQLNGVDGQVGGYTAGTFEFPDLKPLDLGSGRFGFEFSTPMFGSVGGSGVSGDHEVSANFRFEYLRFDAAPGWRIDSLELAVTGEKRTVGVASVALNVPGALRFAGDLFTTSGILPLESTGFGAGFSAWTTYEEDGDGGAASYGTAYARFDNVRLVAQLSPVPEPATALLWLMGAALLRFCSMRQASRWRLNFHLCDPTCGVKVAK</sequence>
<dbReference type="RefSeq" id="WP_137734819.1">
    <property type="nucleotide sequence ID" value="NZ_BJCL01000013.1"/>
</dbReference>
<evidence type="ECO:0000259" key="2">
    <source>
        <dbReference type="Pfam" id="PF07589"/>
    </source>
</evidence>
<gene>
    <name evidence="3" type="ORF">AQPW35_41820</name>
</gene>
<dbReference type="EMBL" id="BJCL01000013">
    <property type="protein sequence ID" value="GCL65101.1"/>
    <property type="molecule type" value="Genomic_DNA"/>
</dbReference>
<dbReference type="InterPro" id="IPR013424">
    <property type="entry name" value="Ice-binding_C"/>
</dbReference>
<proteinExistence type="predicted"/>
<evidence type="ECO:0000313" key="4">
    <source>
        <dbReference type="Proteomes" id="UP000301751"/>
    </source>
</evidence>
<reference evidence="4" key="1">
    <citation type="submission" date="2019-03" db="EMBL/GenBank/DDBJ databases">
        <title>Aquabacterium pictum sp.nov., the first bacteriochlorophyll a-containing freshwater bacterium in the genus Aquabacterium of the class Betaproteobacteria.</title>
        <authorList>
            <person name="Hirose S."/>
            <person name="Tank M."/>
            <person name="Hara E."/>
            <person name="Tamaki H."/>
            <person name="Takaichi S."/>
            <person name="Haruta S."/>
            <person name="Hanada S."/>
        </authorList>
    </citation>
    <scope>NUCLEOTIDE SEQUENCE [LARGE SCALE GENOMIC DNA]</scope>
    <source>
        <strain evidence="4">W35</strain>
    </source>
</reference>
<feature type="chain" id="PRO_5019723603" description="Ice-binding protein C-terminal domain-containing protein" evidence="1">
    <location>
        <begin position="26"/>
        <end position="263"/>
    </location>
</feature>
<keyword evidence="1" id="KW-0732">Signal</keyword>
<organism evidence="3 4">
    <name type="scientific">Pseudaquabacterium pictum</name>
    <dbReference type="NCBI Taxonomy" id="2315236"/>
    <lineage>
        <taxon>Bacteria</taxon>
        <taxon>Pseudomonadati</taxon>
        <taxon>Pseudomonadota</taxon>
        <taxon>Betaproteobacteria</taxon>
        <taxon>Burkholderiales</taxon>
        <taxon>Sphaerotilaceae</taxon>
        <taxon>Pseudaquabacterium</taxon>
    </lineage>
</organism>
<accession>A0A480AUJ8</accession>
<dbReference type="AlphaFoldDB" id="A0A480AUJ8"/>
<keyword evidence="4" id="KW-1185">Reference proteome</keyword>
<comment type="caution">
    <text evidence="3">The sequence shown here is derived from an EMBL/GenBank/DDBJ whole genome shotgun (WGS) entry which is preliminary data.</text>
</comment>
<feature type="domain" description="Ice-binding protein C-terminal" evidence="2">
    <location>
        <begin position="218"/>
        <end position="235"/>
    </location>
</feature>
<protein>
    <recommendedName>
        <fullName evidence="2">Ice-binding protein C-terminal domain-containing protein</fullName>
    </recommendedName>
</protein>
<dbReference type="Proteomes" id="UP000301751">
    <property type="component" value="Unassembled WGS sequence"/>
</dbReference>
<dbReference type="Pfam" id="PF07589">
    <property type="entry name" value="PEP-CTERM"/>
    <property type="match status" value="1"/>
</dbReference>
<feature type="signal peptide" evidence="1">
    <location>
        <begin position="1"/>
        <end position="25"/>
    </location>
</feature>